<dbReference type="Proteomes" id="UP000075260">
    <property type="component" value="Unassembled WGS sequence"/>
</dbReference>
<evidence type="ECO:0000313" key="2">
    <source>
        <dbReference type="Proteomes" id="UP000075260"/>
    </source>
</evidence>
<accession>A0A150QSU1</accession>
<dbReference type="RefSeq" id="WP_061607214.1">
    <property type="nucleotide sequence ID" value="NZ_JEMA01000362.1"/>
</dbReference>
<dbReference type="AlphaFoldDB" id="A0A150QSU1"/>
<name>A0A150QSU1_SORCE</name>
<comment type="caution">
    <text evidence="1">The sequence shown here is derived from an EMBL/GenBank/DDBJ whole genome shotgun (WGS) entry which is preliminary data.</text>
</comment>
<sequence length="444" mass="47970">MTDSEGRLRGRLKRLSVGLAATAALILVVRTGASVWSQSRLREYREATQAEWDAERAQIRERSRPAGEGSAQQHCGASYASLSGIQMQAHPEKIKRAIEAGPGAPLSPDLLADIERHRPEMDAFRQAARCSHYELTEDSAWVEYGPEWRFMSVSRLALIEGHELAARGDVRGALDRYLTVAKVGADMSAGSLIAGLVGMQNATHAYRAVAALVAGAPRLHAAELADLDQALAERGRNLPLLADALRKERLRLRKAVMSLIDTGALPDQLPPEVRRPIGAIALRTVLSESILVGHALPRMDAWLRDAEQIARQAQRDVSQSARVQEIAIDSLAFYATELNPTMSAELLQDLAGRDCALRTSYLVARVTVEAERAYADGVYPEALRSLAQDICGIGPLVYRRSPSGEGYTLSSVGDDGNADGARAAGGTTREDVGIVITRRGASVL</sequence>
<protein>
    <submittedName>
        <fullName evidence="1">Uncharacterized protein</fullName>
    </submittedName>
</protein>
<gene>
    <name evidence="1" type="ORF">BE15_36400</name>
</gene>
<dbReference type="OrthoDB" id="5507768at2"/>
<dbReference type="EMBL" id="JEMA01000362">
    <property type="protein sequence ID" value="KYF71063.1"/>
    <property type="molecule type" value="Genomic_DNA"/>
</dbReference>
<organism evidence="1 2">
    <name type="scientific">Sorangium cellulosum</name>
    <name type="common">Polyangium cellulosum</name>
    <dbReference type="NCBI Taxonomy" id="56"/>
    <lineage>
        <taxon>Bacteria</taxon>
        <taxon>Pseudomonadati</taxon>
        <taxon>Myxococcota</taxon>
        <taxon>Polyangia</taxon>
        <taxon>Polyangiales</taxon>
        <taxon>Polyangiaceae</taxon>
        <taxon>Sorangium</taxon>
    </lineage>
</organism>
<proteinExistence type="predicted"/>
<reference evidence="1 2" key="1">
    <citation type="submission" date="2014-02" db="EMBL/GenBank/DDBJ databases">
        <title>The small core and large imbalanced accessory genome model reveals a collaborative survival strategy of Sorangium cellulosum strains in nature.</title>
        <authorList>
            <person name="Han K."/>
            <person name="Peng R."/>
            <person name="Blom J."/>
            <person name="Li Y.-Z."/>
        </authorList>
    </citation>
    <scope>NUCLEOTIDE SEQUENCE [LARGE SCALE GENOMIC DNA]</scope>
    <source>
        <strain evidence="1 2">So0008-312</strain>
    </source>
</reference>
<evidence type="ECO:0000313" key="1">
    <source>
        <dbReference type="EMBL" id="KYF71063.1"/>
    </source>
</evidence>